<evidence type="ECO:0000313" key="1">
    <source>
        <dbReference type="EMBL" id="MFB8766666.1"/>
    </source>
</evidence>
<organism evidence="2 3">
    <name type="scientific">Nocardiopsis alba</name>
    <dbReference type="NCBI Taxonomy" id="53437"/>
    <lineage>
        <taxon>Bacteria</taxon>
        <taxon>Bacillati</taxon>
        <taxon>Actinomycetota</taxon>
        <taxon>Actinomycetes</taxon>
        <taxon>Streptosporangiales</taxon>
        <taxon>Nocardiopsidaceae</taxon>
        <taxon>Nocardiopsis</taxon>
    </lineage>
</organism>
<dbReference type="EMBL" id="JAYMRS010000001">
    <property type="protein sequence ID" value="MFB8766666.1"/>
    <property type="molecule type" value="Genomic_DNA"/>
</dbReference>
<dbReference type="RefSeq" id="WP_014911259.1">
    <property type="nucleotide sequence ID" value="NZ_BAZE01000002.1"/>
</dbReference>
<reference evidence="2 3" key="1">
    <citation type="journal article" date="2019" name="Nat. Commun.">
        <title>The antimicrobial potential of Streptomyces from insect microbiomes.</title>
        <authorList>
            <person name="Chevrette M.G."/>
            <person name="Carlson C.M."/>
            <person name="Ortega H.E."/>
            <person name="Thomas C."/>
            <person name="Ananiev G.E."/>
            <person name="Barns K.J."/>
            <person name="Book A.J."/>
            <person name="Cagnazzo J."/>
            <person name="Carlos C."/>
            <person name="Flanigan W."/>
            <person name="Grubbs K.J."/>
            <person name="Horn H.A."/>
            <person name="Hoffmann F.M."/>
            <person name="Klassen J.L."/>
            <person name="Knack J.J."/>
            <person name="Lewin G.R."/>
            <person name="McDonald B.R."/>
            <person name="Muller L."/>
            <person name="Melo W.G.P."/>
            <person name="Pinto-Tomas A.A."/>
            <person name="Schmitz A."/>
            <person name="Wendt-Pienkowski E."/>
            <person name="Wildman S."/>
            <person name="Zhao M."/>
            <person name="Zhang F."/>
            <person name="Bugni T.S."/>
            <person name="Andes D.R."/>
            <person name="Pupo M.T."/>
            <person name="Currie C.R."/>
        </authorList>
    </citation>
    <scope>NUCLEOTIDE SEQUENCE [LARGE SCALE GENOMIC DNA]</scope>
    <source>
        <strain evidence="2 3">SID5840</strain>
    </source>
</reference>
<sequence>MDSTDPGPQGPLPQPTVEHLASVLTRHREELAGAGGVTIGPGEVVHALATHLWAGVAVAATACHATVDPLRLRATSGKVNCRRCLGGSRRSGAPIPGQTHLDL</sequence>
<accession>A0A7K2IZH0</accession>
<dbReference type="OMA" id="ALATHMW"/>
<dbReference type="AlphaFoldDB" id="A0A7K2IZH0"/>
<evidence type="ECO:0000313" key="4">
    <source>
        <dbReference type="Proteomes" id="UP001585053"/>
    </source>
</evidence>
<gene>
    <name evidence="2" type="ORF">GTW20_24590</name>
    <name evidence="1" type="ORF">VSQ78_03060</name>
</gene>
<evidence type="ECO:0000313" key="2">
    <source>
        <dbReference type="EMBL" id="MYR35353.1"/>
    </source>
</evidence>
<dbReference type="GeneID" id="91390207"/>
<name>A0A7K2IZH0_9ACTN</name>
<keyword evidence="4" id="KW-1185">Reference proteome</keyword>
<dbReference type="Proteomes" id="UP001585053">
    <property type="component" value="Unassembled WGS sequence"/>
</dbReference>
<evidence type="ECO:0000313" key="3">
    <source>
        <dbReference type="Proteomes" id="UP000467124"/>
    </source>
</evidence>
<comment type="caution">
    <text evidence="2">The sequence shown here is derived from an EMBL/GenBank/DDBJ whole genome shotgun (WGS) entry which is preliminary data.</text>
</comment>
<dbReference type="Proteomes" id="UP000467124">
    <property type="component" value="Unassembled WGS sequence"/>
</dbReference>
<reference evidence="1 4" key="2">
    <citation type="submission" date="2024-01" db="EMBL/GenBank/DDBJ databases">
        <title>Genome mining of biosynthetic gene clusters to explore secondary metabolites of Streptomyces sp.</title>
        <authorList>
            <person name="Baig A."/>
            <person name="Ajitkumar Shintre N."/>
            <person name="Kumar H."/>
            <person name="Anbarasu A."/>
            <person name="Ramaiah S."/>
        </authorList>
    </citation>
    <scope>NUCLEOTIDE SEQUENCE [LARGE SCALE GENOMIC DNA]</scope>
    <source>
        <strain evidence="1 4">A01</strain>
    </source>
</reference>
<dbReference type="EMBL" id="WWHY01000001">
    <property type="protein sequence ID" value="MYR35353.1"/>
    <property type="molecule type" value="Genomic_DNA"/>
</dbReference>
<proteinExistence type="predicted"/>
<protein>
    <submittedName>
        <fullName evidence="2">Uncharacterized protein</fullName>
    </submittedName>
</protein>